<dbReference type="Pfam" id="PF20901">
    <property type="entry name" value="Sf6_terminase"/>
    <property type="match status" value="1"/>
</dbReference>
<dbReference type="EMBL" id="BAAFGK010000005">
    <property type="protein sequence ID" value="GAB0058686.1"/>
    <property type="molecule type" value="Genomic_DNA"/>
</dbReference>
<proteinExistence type="predicted"/>
<name>A0ABQ0CCS3_9PROT</name>
<sequence>MRNHSTDIEIQHRGQWVSSQARDAAIRTICERVAEGASLKAVCLADPQLPSPGLVYVWCDHYPKYSSQMRAAHLAKGDVLADRILEVAEDESLEPAARSVRIGAYRWLAGKLNPDRWGEVRRVDITSSVSSLTDDELTIRIEQLQKLVYKPPSGEE</sequence>
<dbReference type="Gene3D" id="1.10.10.60">
    <property type="entry name" value="Homeodomain-like"/>
    <property type="match status" value="1"/>
</dbReference>
<gene>
    <name evidence="1" type="ORF">SIID45300_03040</name>
</gene>
<evidence type="ECO:0000313" key="2">
    <source>
        <dbReference type="Proteomes" id="UP001628193"/>
    </source>
</evidence>
<accession>A0ABQ0CCS3</accession>
<reference evidence="1 2" key="1">
    <citation type="submission" date="2024-09" db="EMBL/GenBank/DDBJ databases">
        <title>Draft genome sequence of Candidatus Magnetaquicoccaceae bacterium FCR-1.</title>
        <authorList>
            <person name="Shimoshige H."/>
            <person name="Shimamura S."/>
            <person name="Taoka A."/>
            <person name="Kobayashi H."/>
            <person name="Maekawa T."/>
        </authorList>
    </citation>
    <scope>NUCLEOTIDE SEQUENCE [LARGE SCALE GENOMIC DNA]</scope>
    <source>
        <strain evidence="1 2">FCR-1</strain>
    </source>
</reference>
<protein>
    <submittedName>
        <fullName evidence="1">Uncharacterized protein</fullName>
    </submittedName>
</protein>
<dbReference type="Proteomes" id="UP001628193">
    <property type="component" value="Unassembled WGS sequence"/>
</dbReference>
<dbReference type="RefSeq" id="WP_420906407.1">
    <property type="nucleotide sequence ID" value="NZ_BAAFGK010000005.1"/>
</dbReference>
<organism evidence="1 2">
    <name type="scientific">Candidatus Magnetaquiglobus chichijimensis</name>
    <dbReference type="NCBI Taxonomy" id="3141448"/>
    <lineage>
        <taxon>Bacteria</taxon>
        <taxon>Pseudomonadati</taxon>
        <taxon>Pseudomonadota</taxon>
        <taxon>Magnetococcia</taxon>
        <taxon>Magnetococcales</taxon>
        <taxon>Candidatus Magnetaquicoccaceae</taxon>
        <taxon>Candidatus Magnetaquiglobus</taxon>
    </lineage>
</organism>
<comment type="caution">
    <text evidence="1">The sequence shown here is derived from an EMBL/GenBank/DDBJ whole genome shotgun (WGS) entry which is preliminary data.</text>
</comment>
<evidence type="ECO:0000313" key="1">
    <source>
        <dbReference type="EMBL" id="GAB0058686.1"/>
    </source>
</evidence>
<keyword evidence="2" id="KW-1185">Reference proteome</keyword>
<dbReference type="InterPro" id="IPR048683">
    <property type="entry name" value="Sf6_terminase"/>
</dbReference>